<evidence type="ECO:0008006" key="4">
    <source>
        <dbReference type="Google" id="ProtNLM"/>
    </source>
</evidence>
<evidence type="ECO:0000256" key="1">
    <source>
        <dbReference type="SAM" id="MobiDB-lite"/>
    </source>
</evidence>
<reference evidence="2" key="1">
    <citation type="submission" date="2014-09" db="EMBL/GenBank/DDBJ databases">
        <title>Genome sequence of the luminous mushroom Mycena chlorophos for searching fungal bioluminescence genes.</title>
        <authorList>
            <person name="Tanaka Y."/>
            <person name="Kasuga D."/>
            <person name="Oba Y."/>
            <person name="Hase S."/>
            <person name="Sato K."/>
            <person name="Oba Y."/>
            <person name="Sakakibara Y."/>
        </authorList>
    </citation>
    <scope>NUCLEOTIDE SEQUENCE</scope>
</reference>
<proteinExistence type="predicted"/>
<feature type="compositionally biased region" description="Basic residues" evidence="1">
    <location>
        <begin position="105"/>
        <end position="118"/>
    </location>
</feature>
<feature type="region of interest" description="Disordered" evidence="1">
    <location>
        <begin position="102"/>
        <end position="126"/>
    </location>
</feature>
<evidence type="ECO:0000313" key="2">
    <source>
        <dbReference type="EMBL" id="GAT52994.1"/>
    </source>
</evidence>
<dbReference type="EMBL" id="DF848044">
    <property type="protein sequence ID" value="GAT52994.1"/>
    <property type="molecule type" value="Genomic_DNA"/>
</dbReference>
<accession>A0ABQ0LPG4</accession>
<protein>
    <recommendedName>
        <fullName evidence="4">Response regulatory domain-containing protein</fullName>
    </recommendedName>
</protein>
<gene>
    <name evidence="2" type="ORF">MCHLO_10000</name>
</gene>
<keyword evidence="3" id="KW-1185">Reference proteome</keyword>
<evidence type="ECO:0000313" key="3">
    <source>
        <dbReference type="Proteomes" id="UP000815677"/>
    </source>
</evidence>
<feature type="compositionally biased region" description="Basic and acidic residues" evidence="1">
    <location>
        <begin position="1"/>
        <end position="10"/>
    </location>
</feature>
<sequence length="126" mass="14377">MGDLVNREGFEPSSLPQVSAKSKNRAESQAPIAAPIRVLVVEDNAVMQMLYKKFLAMKVRPETSYNILLETWVRIMRPASCRMRLTWASCMKRKRVARQSVRDRLGRHRNNQPNKGHRSTLAIGAT</sequence>
<name>A0ABQ0LPG4_MYCCL</name>
<organism evidence="2 3">
    <name type="scientific">Mycena chlorophos</name>
    <name type="common">Agaric fungus</name>
    <name type="synonym">Agaricus chlorophos</name>
    <dbReference type="NCBI Taxonomy" id="658473"/>
    <lineage>
        <taxon>Eukaryota</taxon>
        <taxon>Fungi</taxon>
        <taxon>Dikarya</taxon>
        <taxon>Basidiomycota</taxon>
        <taxon>Agaricomycotina</taxon>
        <taxon>Agaricomycetes</taxon>
        <taxon>Agaricomycetidae</taxon>
        <taxon>Agaricales</taxon>
        <taxon>Marasmiineae</taxon>
        <taxon>Mycenaceae</taxon>
        <taxon>Mycena</taxon>
    </lineage>
</organism>
<feature type="region of interest" description="Disordered" evidence="1">
    <location>
        <begin position="1"/>
        <end position="29"/>
    </location>
</feature>
<dbReference type="Proteomes" id="UP000815677">
    <property type="component" value="Unassembled WGS sequence"/>
</dbReference>